<keyword evidence="2" id="KW-1185">Reference proteome</keyword>
<dbReference type="EnsemblMetazoa" id="CJA39214b.1">
    <property type="protein sequence ID" value="CJA39214b.1"/>
    <property type="gene ID" value="WBGene00215061"/>
</dbReference>
<reference evidence="2" key="1">
    <citation type="submission" date="2010-08" db="EMBL/GenBank/DDBJ databases">
        <authorList>
            <consortium name="Caenorhabditis japonica Sequencing Consortium"/>
            <person name="Wilson R.K."/>
        </authorList>
    </citation>
    <scope>NUCLEOTIDE SEQUENCE [LARGE SCALE GENOMIC DNA]</scope>
    <source>
        <strain evidence="2">DF5081</strain>
    </source>
</reference>
<protein>
    <submittedName>
        <fullName evidence="1">Uncharacterized protein</fullName>
    </submittedName>
</protein>
<sequence length="102" mass="11542">MFFIVVGYKFRPANSHNYLLLNSDFDSYDVETCPEEKKKDDDSEPVGEQFLTKAYSEANVSRRVVSDDSSAAAATSDYPHQKIMKKPHALNFLVLTIHSPNL</sequence>
<reference evidence="1" key="2">
    <citation type="submission" date="2022-06" db="UniProtKB">
        <authorList>
            <consortium name="EnsemblMetazoa"/>
        </authorList>
    </citation>
    <scope>IDENTIFICATION</scope>
    <source>
        <strain evidence="1">DF5081</strain>
    </source>
</reference>
<dbReference type="AlphaFoldDB" id="A0A8R1IPG4"/>
<name>A0A8R1IPG4_CAEJA</name>
<accession>A0A8R1IPG4</accession>
<dbReference type="Proteomes" id="UP000005237">
    <property type="component" value="Unassembled WGS sequence"/>
</dbReference>
<evidence type="ECO:0000313" key="1">
    <source>
        <dbReference type="EnsemblMetazoa" id="CJA39214b.1"/>
    </source>
</evidence>
<organism evidence="1 2">
    <name type="scientific">Caenorhabditis japonica</name>
    <dbReference type="NCBI Taxonomy" id="281687"/>
    <lineage>
        <taxon>Eukaryota</taxon>
        <taxon>Metazoa</taxon>
        <taxon>Ecdysozoa</taxon>
        <taxon>Nematoda</taxon>
        <taxon>Chromadorea</taxon>
        <taxon>Rhabditida</taxon>
        <taxon>Rhabditina</taxon>
        <taxon>Rhabditomorpha</taxon>
        <taxon>Rhabditoidea</taxon>
        <taxon>Rhabditidae</taxon>
        <taxon>Peloderinae</taxon>
        <taxon>Caenorhabditis</taxon>
    </lineage>
</organism>
<proteinExistence type="predicted"/>
<evidence type="ECO:0000313" key="2">
    <source>
        <dbReference type="Proteomes" id="UP000005237"/>
    </source>
</evidence>